<dbReference type="HOGENOM" id="CLU_2888984_0_0_1"/>
<reference evidence="1" key="3">
    <citation type="submission" date="2015-04" db="UniProtKB">
        <authorList>
            <consortium name="EnsemblPlants"/>
        </authorList>
    </citation>
    <scope>IDENTIFICATION</scope>
</reference>
<dbReference type="Proteomes" id="UP000032180">
    <property type="component" value="Chromosome 5"/>
</dbReference>
<organism evidence="1 2">
    <name type="scientific">Leersia perrieri</name>
    <dbReference type="NCBI Taxonomy" id="77586"/>
    <lineage>
        <taxon>Eukaryota</taxon>
        <taxon>Viridiplantae</taxon>
        <taxon>Streptophyta</taxon>
        <taxon>Embryophyta</taxon>
        <taxon>Tracheophyta</taxon>
        <taxon>Spermatophyta</taxon>
        <taxon>Magnoliopsida</taxon>
        <taxon>Liliopsida</taxon>
        <taxon>Poales</taxon>
        <taxon>Poaceae</taxon>
        <taxon>BOP clade</taxon>
        <taxon>Oryzoideae</taxon>
        <taxon>Oryzeae</taxon>
        <taxon>Oryzinae</taxon>
        <taxon>Leersia</taxon>
    </lineage>
</organism>
<dbReference type="Gramene" id="LPERR05G06170.1">
    <property type="protein sequence ID" value="LPERR05G06170.1"/>
    <property type="gene ID" value="LPERR05G06170"/>
</dbReference>
<proteinExistence type="predicted"/>
<keyword evidence="2" id="KW-1185">Reference proteome</keyword>
<evidence type="ECO:0000313" key="1">
    <source>
        <dbReference type="EnsemblPlants" id="LPERR05G06170.1"/>
    </source>
</evidence>
<reference evidence="1 2" key="1">
    <citation type="submission" date="2012-08" db="EMBL/GenBank/DDBJ databases">
        <title>Oryza genome evolution.</title>
        <authorList>
            <person name="Wing R.A."/>
        </authorList>
    </citation>
    <scope>NUCLEOTIDE SEQUENCE</scope>
</reference>
<sequence>MAEYLFNNPIAILGQRIDETTAMGNLPVHYQTRPSPARWRRPETIRVLRDSNSSVTPQRSHKS</sequence>
<evidence type="ECO:0000313" key="2">
    <source>
        <dbReference type="Proteomes" id="UP000032180"/>
    </source>
</evidence>
<protein>
    <submittedName>
        <fullName evidence="1">Uncharacterized protein</fullName>
    </submittedName>
</protein>
<reference evidence="2" key="2">
    <citation type="submission" date="2013-12" db="EMBL/GenBank/DDBJ databases">
        <authorList>
            <person name="Yu Y."/>
            <person name="Lee S."/>
            <person name="de Baynast K."/>
            <person name="Wissotski M."/>
            <person name="Liu L."/>
            <person name="Talag J."/>
            <person name="Goicoechea J."/>
            <person name="Angelova A."/>
            <person name="Jetty R."/>
            <person name="Kudrna D."/>
            <person name="Golser W."/>
            <person name="Rivera L."/>
            <person name="Zhang J."/>
            <person name="Wing R."/>
        </authorList>
    </citation>
    <scope>NUCLEOTIDE SEQUENCE</scope>
</reference>
<dbReference type="EnsemblPlants" id="LPERR05G06170.1">
    <property type="protein sequence ID" value="LPERR05G06170.1"/>
    <property type="gene ID" value="LPERR05G06170"/>
</dbReference>
<name>A0A0D9WDZ0_9ORYZ</name>
<dbReference type="AlphaFoldDB" id="A0A0D9WDZ0"/>
<accession>A0A0D9WDZ0</accession>